<dbReference type="KEGG" id="prz:GZH47_03145"/>
<feature type="signal peptide" evidence="1">
    <location>
        <begin position="1"/>
        <end position="22"/>
    </location>
</feature>
<name>A0A6C0NUQ4_9BACL</name>
<accession>A0A6C0NUQ4</accession>
<protein>
    <submittedName>
        <fullName evidence="3">Excalibur calcium-binding domain-containing protein</fullName>
    </submittedName>
</protein>
<gene>
    <name evidence="3" type="ORF">GZH47_03145</name>
</gene>
<proteinExistence type="predicted"/>
<evidence type="ECO:0000259" key="2">
    <source>
        <dbReference type="SMART" id="SM00894"/>
    </source>
</evidence>
<dbReference type="Proteomes" id="UP000479114">
    <property type="component" value="Chromosome"/>
</dbReference>
<feature type="domain" description="Excalibur calcium-binding" evidence="2">
    <location>
        <begin position="34"/>
        <end position="89"/>
    </location>
</feature>
<dbReference type="EMBL" id="CP048286">
    <property type="protein sequence ID" value="QHW29929.1"/>
    <property type="molecule type" value="Genomic_DNA"/>
</dbReference>
<evidence type="ECO:0000256" key="1">
    <source>
        <dbReference type="SAM" id="SignalP"/>
    </source>
</evidence>
<dbReference type="RefSeq" id="WP_162638498.1">
    <property type="nucleotide sequence ID" value="NZ_CP048286.1"/>
</dbReference>
<keyword evidence="4" id="KW-1185">Reference proteome</keyword>
<dbReference type="SMART" id="SM00894">
    <property type="entry name" value="Excalibur"/>
    <property type="match status" value="1"/>
</dbReference>
<evidence type="ECO:0000313" key="4">
    <source>
        <dbReference type="Proteomes" id="UP000479114"/>
    </source>
</evidence>
<dbReference type="Pfam" id="PF05901">
    <property type="entry name" value="Excalibur"/>
    <property type="match status" value="1"/>
</dbReference>
<feature type="chain" id="PRO_5038525514" evidence="1">
    <location>
        <begin position="23"/>
        <end position="90"/>
    </location>
</feature>
<sequence length="90" mass="9410">MKAKTISLGLALTLLLSLAAGSAVHGTASAAAKTYRNCTELNKDYKGGVARSASVKNKGGKTKYKPFVSQALYDANAKSDRDKDGIACEK</sequence>
<reference evidence="3 4" key="1">
    <citation type="submission" date="2020-02" db="EMBL/GenBank/DDBJ databases">
        <title>Paenibacillus sp. nov., isolated from rhizosphere soil of tomato.</title>
        <authorList>
            <person name="Weon H.-Y."/>
            <person name="Lee S.A."/>
        </authorList>
    </citation>
    <scope>NUCLEOTIDE SEQUENCE [LARGE SCALE GENOMIC DNA]</scope>
    <source>
        <strain evidence="3 4">14171R-81</strain>
    </source>
</reference>
<keyword evidence="1" id="KW-0732">Signal</keyword>
<dbReference type="AlphaFoldDB" id="A0A6C0NUQ4"/>
<evidence type="ECO:0000313" key="3">
    <source>
        <dbReference type="EMBL" id="QHW29929.1"/>
    </source>
</evidence>
<dbReference type="InterPro" id="IPR008613">
    <property type="entry name" value="Excalibur_Ca-bd_domain"/>
</dbReference>
<organism evidence="3 4">
    <name type="scientific">Paenibacillus rhizovicinus</name>
    <dbReference type="NCBI Taxonomy" id="2704463"/>
    <lineage>
        <taxon>Bacteria</taxon>
        <taxon>Bacillati</taxon>
        <taxon>Bacillota</taxon>
        <taxon>Bacilli</taxon>
        <taxon>Bacillales</taxon>
        <taxon>Paenibacillaceae</taxon>
        <taxon>Paenibacillus</taxon>
    </lineage>
</organism>